<dbReference type="EMBL" id="JADCLJ010000007">
    <property type="protein sequence ID" value="MBE4906902.1"/>
    <property type="molecule type" value="Genomic_DNA"/>
</dbReference>
<keyword evidence="1" id="KW-0812">Transmembrane</keyword>
<evidence type="ECO:0000256" key="1">
    <source>
        <dbReference type="SAM" id="Phobius"/>
    </source>
</evidence>
<organism evidence="2 3">
    <name type="scientific">Litchfieldia luteola</name>
    <dbReference type="NCBI Taxonomy" id="682179"/>
    <lineage>
        <taxon>Bacteria</taxon>
        <taxon>Bacillati</taxon>
        <taxon>Bacillota</taxon>
        <taxon>Bacilli</taxon>
        <taxon>Bacillales</taxon>
        <taxon>Bacillaceae</taxon>
        <taxon>Litchfieldia</taxon>
    </lineage>
</organism>
<name>A0ABR9QEI7_9BACI</name>
<keyword evidence="1" id="KW-1133">Transmembrane helix</keyword>
<feature type="transmembrane region" description="Helical" evidence="1">
    <location>
        <begin position="87"/>
        <end position="108"/>
    </location>
</feature>
<feature type="transmembrane region" description="Helical" evidence="1">
    <location>
        <begin position="60"/>
        <end position="81"/>
    </location>
</feature>
<protein>
    <submittedName>
        <fullName evidence="2">YndM family protein</fullName>
    </submittedName>
</protein>
<comment type="caution">
    <text evidence="2">The sequence shown here is derived from an EMBL/GenBank/DDBJ whole genome shotgun (WGS) entry which is preliminary data.</text>
</comment>
<dbReference type="Pfam" id="PF10710">
    <property type="entry name" value="DUF2512"/>
    <property type="match status" value="1"/>
</dbReference>
<feature type="transmembrane region" description="Helical" evidence="1">
    <location>
        <begin position="7"/>
        <end position="27"/>
    </location>
</feature>
<dbReference type="InterPro" id="IPR019649">
    <property type="entry name" value="DUF2512"/>
</dbReference>
<gene>
    <name evidence="2" type="ORF">IMZ08_02365</name>
</gene>
<accession>A0ABR9QEI7</accession>
<evidence type="ECO:0000313" key="2">
    <source>
        <dbReference type="EMBL" id="MBE4906902.1"/>
    </source>
</evidence>
<proteinExistence type="predicted"/>
<evidence type="ECO:0000313" key="3">
    <source>
        <dbReference type="Proteomes" id="UP001516662"/>
    </source>
</evidence>
<feature type="transmembrane region" description="Helical" evidence="1">
    <location>
        <begin position="33"/>
        <end position="53"/>
    </location>
</feature>
<sequence length="150" mass="16852">MKHLKALGIKFIFTSIILLSVFGIYYNSTVLEILMISALVTGVAYVIGDLFILPRLGNMVASLADMGLAFLSIWGLSLLFINPPDRLALASLFAAVFIMLAEALFHAYMENKVLDQGRNNMTFNMTSFQNKFQTELAEEHDIQNLNKREK</sequence>
<dbReference type="RefSeq" id="WP_193534394.1">
    <property type="nucleotide sequence ID" value="NZ_JADCLJ010000007.1"/>
</dbReference>
<reference evidence="2 3" key="1">
    <citation type="submission" date="2020-10" db="EMBL/GenBank/DDBJ databases">
        <title>Bacillus sp. HD4P25, an endophyte from a halophyte.</title>
        <authorList>
            <person name="Sun J.-Q."/>
        </authorList>
    </citation>
    <scope>NUCLEOTIDE SEQUENCE [LARGE SCALE GENOMIC DNA]</scope>
    <source>
        <strain evidence="2 3">YIM 93174</strain>
    </source>
</reference>
<keyword evidence="1" id="KW-0472">Membrane</keyword>
<keyword evidence="3" id="KW-1185">Reference proteome</keyword>
<dbReference type="Proteomes" id="UP001516662">
    <property type="component" value="Unassembled WGS sequence"/>
</dbReference>